<keyword evidence="5" id="KW-0326">Glycosidase</keyword>
<dbReference type="PANTHER" id="PTHR31375">
    <property type="match status" value="1"/>
</dbReference>
<sequence length="410" mass="45019">MADNNAAGNWASVHATILILCFAIACCCKAKGMSHALVDTFLGANLRRITYDIRPGLNHEKVFNVLHFGANPDGRKDSTQKNKANEFKHISFSNFLINEEVFHIHKISWLHLYIKEYSSSEWVLFQSISGLVIKGSGTFDGQGGAVWKYDCKDNKNCVQLPSNIKFNKVTNGVLQGITSLNSKGVHVFITQCEDIRVHNIRVIAPGDSPNTDGIHVSHSNNVRIAETIIRTGDDCVSMIQGATNVAINKLTCGPGHGISVGSLGKYRHEEDVRGIVVKNCTLSGTDNGVRIKTWPGSDSSSASGMLFQDIIMNNVKNPIIIDQRYCDRSSKCTKEPSRVRISNVYYVNIKGTSSSAVAVNLMCSKQFPCQDVHFYNIDLRYELKGMGASTATCANAVVRYGGRQNPPPCK</sequence>
<evidence type="ECO:0000313" key="7">
    <source>
        <dbReference type="Proteomes" id="UP000811609"/>
    </source>
</evidence>
<dbReference type="GO" id="GO:0005576">
    <property type="term" value="C:extracellular region"/>
    <property type="evidence" value="ECO:0007669"/>
    <property type="project" value="UniProtKB-SubCell"/>
</dbReference>
<evidence type="ECO:0000256" key="5">
    <source>
        <dbReference type="RuleBase" id="RU361169"/>
    </source>
</evidence>
<evidence type="ECO:0000256" key="4">
    <source>
        <dbReference type="PROSITE-ProRule" id="PRU10052"/>
    </source>
</evidence>
<dbReference type="SMART" id="SM00710">
    <property type="entry name" value="PbH1"/>
    <property type="match status" value="4"/>
</dbReference>
<comment type="subcellular location">
    <subcellularLocation>
        <location evidence="1">Secreted</location>
    </subcellularLocation>
</comment>
<dbReference type="GO" id="GO:0071555">
    <property type="term" value="P:cell wall organization"/>
    <property type="evidence" value="ECO:0007669"/>
    <property type="project" value="UniProtKB-KW"/>
</dbReference>
<organism evidence="6 7">
    <name type="scientific">Carya illinoinensis</name>
    <name type="common">Pecan</name>
    <dbReference type="NCBI Taxonomy" id="32201"/>
    <lineage>
        <taxon>Eukaryota</taxon>
        <taxon>Viridiplantae</taxon>
        <taxon>Streptophyta</taxon>
        <taxon>Embryophyta</taxon>
        <taxon>Tracheophyta</taxon>
        <taxon>Spermatophyta</taxon>
        <taxon>Magnoliopsida</taxon>
        <taxon>eudicotyledons</taxon>
        <taxon>Gunneridae</taxon>
        <taxon>Pentapetalae</taxon>
        <taxon>rosids</taxon>
        <taxon>fabids</taxon>
        <taxon>Fagales</taxon>
        <taxon>Juglandaceae</taxon>
        <taxon>Carya</taxon>
    </lineage>
</organism>
<dbReference type="EMBL" id="CM031809">
    <property type="protein sequence ID" value="KAG6668062.1"/>
    <property type="molecule type" value="Genomic_DNA"/>
</dbReference>
<comment type="similarity">
    <text evidence="5">Belongs to the glycosyl hydrolase 28 family.</text>
</comment>
<evidence type="ECO:0008006" key="8">
    <source>
        <dbReference type="Google" id="ProtNLM"/>
    </source>
</evidence>
<dbReference type="InterPro" id="IPR006626">
    <property type="entry name" value="PbH1"/>
</dbReference>
<dbReference type="GO" id="GO:0005975">
    <property type="term" value="P:carbohydrate metabolic process"/>
    <property type="evidence" value="ECO:0007669"/>
    <property type="project" value="InterPro"/>
</dbReference>
<keyword evidence="5" id="KW-0378">Hydrolase</keyword>
<protein>
    <recommendedName>
        <fullName evidence="8">Exopolygalacturonase-like</fullName>
    </recommendedName>
</protein>
<gene>
    <name evidence="6" type="ORF">CIPAW_01G145100</name>
</gene>
<evidence type="ECO:0000256" key="1">
    <source>
        <dbReference type="ARBA" id="ARBA00004613"/>
    </source>
</evidence>
<keyword evidence="7" id="KW-1185">Reference proteome</keyword>
<dbReference type="PROSITE" id="PS00502">
    <property type="entry name" value="POLYGALACTURONASE"/>
    <property type="match status" value="1"/>
</dbReference>
<keyword evidence="3" id="KW-0961">Cell wall biogenesis/degradation</keyword>
<reference evidence="6" key="1">
    <citation type="submission" date="2020-12" db="EMBL/GenBank/DDBJ databases">
        <title>WGS assembly of Carya illinoinensis cv. Pawnee.</title>
        <authorList>
            <person name="Platts A."/>
            <person name="Shu S."/>
            <person name="Wright S."/>
            <person name="Barry K."/>
            <person name="Edger P."/>
            <person name="Pires J.C."/>
            <person name="Schmutz J."/>
        </authorList>
    </citation>
    <scope>NUCLEOTIDE SEQUENCE</scope>
    <source>
        <tissue evidence="6">Leaf</tissue>
    </source>
</reference>
<comment type="caution">
    <text evidence="6">The sequence shown here is derived from an EMBL/GenBank/DDBJ whole genome shotgun (WGS) entry which is preliminary data.</text>
</comment>
<keyword evidence="2" id="KW-0964">Secreted</keyword>
<feature type="active site" evidence="4">
    <location>
        <position position="256"/>
    </location>
</feature>
<name>A0A8T1RPS4_CARIL</name>
<evidence type="ECO:0000313" key="6">
    <source>
        <dbReference type="EMBL" id="KAG6668062.1"/>
    </source>
</evidence>
<dbReference type="Proteomes" id="UP000811609">
    <property type="component" value="Chromosome 1"/>
</dbReference>
<dbReference type="GO" id="GO:0004650">
    <property type="term" value="F:polygalacturonase activity"/>
    <property type="evidence" value="ECO:0007669"/>
    <property type="project" value="InterPro"/>
</dbReference>
<dbReference type="Pfam" id="PF00295">
    <property type="entry name" value="Glyco_hydro_28"/>
    <property type="match status" value="1"/>
</dbReference>
<proteinExistence type="inferred from homology"/>
<dbReference type="AlphaFoldDB" id="A0A8T1RPS4"/>
<accession>A0A8T1RPS4</accession>
<dbReference type="InterPro" id="IPR000743">
    <property type="entry name" value="Glyco_hydro_28"/>
</dbReference>
<evidence type="ECO:0000256" key="2">
    <source>
        <dbReference type="ARBA" id="ARBA00022525"/>
    </source>
</evidence>
<evidence type="ECO:0000256" key="3">
    <source>
        <dbReference type="ARBA" id="ARBA00023316"/>
    </source>
</evidence>